<sequence>MAFVTDVKLAANGRMLLPQSVREAMGITGETRLIVTVDGPEVRLSPITGVVSKLQALYREHATQDADTDAFLDERRIDSSETQDATA</sequence>
<dbReference type="SMART" id="SM00966">
    <property type="entry name" value="SpoVT_AbrB"/>
    <property type="match status" value="1"/>
</dbReference>
<dbReference type="InterPro" id="IPR037914">
    <property type="entry name" value="SpoVT-AbrB_sf"/>
</dbReference>
<dbReference type="STRING" id="582675.SAMN05192565_1563"/>
<keyword evidence="1" id="KW-0238">DNA-binding</keyword>
<dbReference type="RefSeq" id="WP_091975537.1">
    <property type="nucleotide sequence ID" value="NZ_FOPM01000056.1"/>
</dbReference>
<evidence type="ECO:0000256" key="2">
    <source>
        <dbReference type="SAM" id="MobiDB-lite"/>
    </source>
</evidence>
<dbReference type="GO" id="GO:0003677">
    <property type="term" value="F:DNA binding"/>
    <property type="evidence" value="ECO:0007669"/>
    <property type="project" value="UniProtKB-UniRule"/>
</dbReference>
<dbReference type="EMBL" id="FOPM01000056">
    <property type="protein sequence ID" value="SFH15056.1"/>
    <property type="molecule type" value="Genomic_DNA"/>
</dbReference>
<evidence type="ECO:0000313" key="5">
    <source>
        <dbReference type="Proteomes" id="UP000199229"/>
    </source>
</evidence>
<feature type="region of interest" description="Disordered" evidence="2">
    <location>
        <begin position="68"/>
        <end position="87"/>
    </location>
</feature>
<gene>
    <name evidence="4" type="ORF">SAMN05192565_1563</name>
</gene>
<protein>
    <recommendedName>
        <fullName evidence="3">SpoVT-AbrB domain-containing protein</fullName>
    </recommendedName>
</protein>
<dbReference type="InterPro" id="IPR007159">
    <property type="entry name" value="SpoVT-AbrB_dom"/>
</dbReference>
<evidence type="ECO:0000313" key="4">
    <source>
        <dbReference type="EMBL" id="SFH15056.1"/>
    </source>
</evidence>
<organism evidence="4 5">
    <name type="scientific">Methylobacterium gossipiicola</name>
    <dbReference type="NCBI Taxonomy" id="582675"/>
    <lineage>
        <taxon>Bacteria</taxon>
        <taxon>Pseudomonadati</taxon>
        <taxon>Pseudomonadota</taxon>
        <taxon>Alphaproteobacteria</taxon>
        <taxon>Hyphomicrobiales</taxon>
        <taxon>Methylobacteriaceae</taxon>
        <taxon>Methylobacterium</taxon>
    </lineage>
</organism>
<proteinExistence type="predicted"/>
<dbReference type="Proteomes" id="UP000199229">
    <property type="component" value="Unassembled WGS sequence"/>
</dbReference>
<dbReference type="SUPFAM" id="SSF89447">
    <property type="entry name" value="AbrB/MazE/MraZ-like"/>
    <property type="match status" value="1"/>
</dbReference>
<reference evidence="5" key="1">
    <citation type="submission" date="2016-10" db="EMBL/GenBank/DDBJ databases">
        <authorList>
            <person name="Varghese N."/>
            <person name="Submissions S."/>
        </authorList>
    </citation>
    <scope>NUCLEOTIDE SEQUENCE [LARGE SCALE GENOMIC DNA]</scope>
    <source>
        <strain evidence="5">Gh-105</strain>
    </source>
</reference>
<dbReference type="PROSITE" id="PS51740">
    <property type="entry name" value="SPOVT_ABRB"/>
    <property type="match status" value="1"/>
</dbReference>
<keyword evidence="5" id="KW-1185">Reference proteome</keyword>
<evidence type="ECO:0000259" key="3">
    <source>
        <dbReference type="PROSITE" id="PS51740"/>
    </source>
</evidence>
<name>A0A1I2XQR9_9HYPH</name>
<dbReference type="AlphaFoldDB" id="A0A1I2XQR9"/>
<dbReference type="OrthoDB" id="7916886at2"/>
<accession>A0A1I2XQR9</accession>
<feature type="domain" description="SpoVT-AbrB" evidence="3">
    <location>
        <begin position="4"/>
        <end position="49"/>
    </location>
</feature>
<evidence type="ECO:0000256" key="1">
    <source>
        <dbReference type="PROSITE-ProRule" id="PRU01076"/>
    </source>
</evidence>